<dbReference type="PROSITE" id="PS50404">
    <property type="entry name" value="GST_NTER"/>
    <property type="match status" value="1"/>
</dbReference>
<sequence>MGSVVGYWNGKGLGELIRLLLAYLEVDFIDKRYKIGPALTDDSGAWLLDKYSLGLDFPNLPYYIDGDFKLTHLGAIVEFIAEVHGMISGSKKQRAVLHMLQCEVMGFRVPFITTVFDPGCEVFGSAFFEMLTRKLAYFGTYLDEKQWFTGEKKNYPDFALCDLLIQMTKFEPMCLNGYPQLRAYLSRFENLPELKDYPAVDKSKA</sequence>
<evidence type="ECO:0000256" key="4">
    <source>
        <dbReference type="ARBA" id="ARBA00011738"/>
    </source>
</evidence>
<dbReference type="PROSITE" id="PS50405">
    <property type="entry name" value="GST_CTER"/>
    <property type="match status" value="1"/>
</dbReference>
<dbReference type="Pfam" id="PF02798">
    <property type="entry name" value="GST_N"/>
    <property type="match status" value="1"/>
</dbReference>
<comment type="catalytic activity">
    <reaction evidence="7">
        <text>RX + glutathione = an S-substituted glutathione + a halide anion + H(+)</text>
        <dbReference type="Rhea" id="RHEA:16437"/>
        <dbReference type="ChEBI" id="CHEBI:15378"/>
        <dbReference type="ChEBI" id="CHEBI:16042"/>
        <dbReference type="ChEBI" id="CHEBI:17792"/>
        <dbReference type="ChEBI" id="CHEBI:57925"/>
        <dbReference type="ChEBI" id="CHEBI:90779"/>
        <dbReference type="EC" id="2.5.1.18"/>
    </reaction>
</comment>
<evidence type="ECO:0000256" key="7">
    <source>
        <dbReference type="ARBA" id="ARBA00047960"/>
    </source>
</evidence>
<feature type="domain" description="GST C-terminal" evidence="9">
    <location>
        <begin position="90"/>
        <end position="205"/>
    </location>
</feature>
<evidence type="ECO:0000259" key="9">
    <source>
        <dbReference type="PROSITE" id="PS50405"/>
    </source>
</evidence>
<organism evidence="10 11">
    <name type="scientific">Taenia crassiceps</name>
    <dbReference type="NCBI Taxonomy" id="6207"/>
    <lineage>
        <taxon>Eukaryota</taxon>
        <taxon>Metazoa</taxon>
        <taxon>Spiralia</taxon>
        <taxon>Lophotrochozoa</taxon>
        <taxon>Platyhelminthes</taxon>
        <taxon>Cestoda</taxon>
        <taxon>Eucestoda</taxon>
        <taxon>Cyclophyllidea</taxon>
        <taxon>Taeniidae</taxon>
        <taxon>Taenia</taxon>
    </lineage>
</organism>
<accession>A0ABR4Q6M1</accession>
<dbReference type="SFLD" id="SFLDS00019">
    <property type="entry name" value="Glutathione_Transferase_(cytos"/>
    <property type="match status" value="1"/>
</dbReference>
<evidence type="ECO:0000256" key="6">
    <source>
        <dbReference type="ARBA" id="ARBA00022679"/>
    </source>
</evidence>
<proteinExistence type="inferred from homology"/>
<evidence type="ECO:0000256" key="5">
    <source>
        <dbReference type="ARBA" id="ARBA00012452"/>
    </source>
</evidence>
<evidence type="ECO:0000256" key="3">
    <source>
        <dbReference type="ARBA" id="ARBA00005861"/>
    </source>
</evidence>
<keyword evidence="6" id="KW-0808">Transferase</keyword>
<evidence type="ECO:0000256" key="2">
    <source>
        <dbReference type="ARBA" id="ARBA00003701"/>
    </source>
</evidence>
<dbReference type="EC" id="2.5.1.18" evidence="5"/>
<comment type="function">
    <text evidence="1">GST isoenzymes appear to play a central role in the parasite detoxification system. Other functions are also suspected including a role in increasing the solubility of haematin in the parasite gut.</text>
</comment>
<dbReference type="EMBL" id="JAKROA010000009">
    <property type="protein sequence ID" value="KAL5105318.1"/>
    <property type="molecule type" value="Genomic_DNA"/>
</dbReference>
<comment type="caution">
    <text evidence="10">The sequence shown here is derived from an EMBL/GenBank/DDBJ whole genome shotgun (WGS) entry which is preliminary data.</text>
</comment>
<dbReference type="InterPro" id="IPR040079">
    <property type="entry name" value="Glutathione_S-Trfase"/>
</dbReference>
<comment type="subunit">
    <text evidence="4">Homodimer.</text>
</comment>
<evidence type="ECO:0000259" key="8">
    <source>
        <dbReference type="PROSITE" id="PS50404"/>
    </source>
</evidence>
<dbReference type="InterPro" id="IPR036282">
    <property type="entry name" value="Glutathione-S-Trfase_C_sf"/>
</dbReference>
<dbReference type="InterPro" id="IPR010987">
    <property type="entry name" value="Glutathione-S-Trfase_C-like"/>
</dbReference>
<dbReference type="Gene3D" id="3.40.30.10">
    <property type="entry name" value="Glutaredoxin"/>
    <property type="match status" value="1"/>
</dbReference>
<comment type="similarity">
    <text evidence="3">Belongs to the GST superfamily. Mu family.</text>
</comment>
<protein>
    <recommendedName>
        <fullName evidence="5">glutathione transferase</fullName>
        <ecNumber evidence="5">2.5.1.18</ecNumber>
    </recommendedName>
</protein>
<evidence type="ECO:0000256" key="1">
    <source>
        <dbReference type="ARBA" id="ARBA00002446"/>
    </source>
</evidence>
<dbReference type="InterPro" id="IPR050213">
    <property type="entry name" value="GST_superfamily"/>
</dbReference>
<dbReference type="InterPro" id="IPR004046">
    <property type="entry name" value="GST_C"/>
</dbReference>
<dbReference type="Proteomes" id="UP001651158">
    <property type="component" value="Unassembled WGS sequence"/>
</dbReference>
<name>A0ABR4Q6M1_9CEST</name>
<dbReference type="PANTHER" id="PTHR11571">
    <property type="entry name" value="GLUTATHIONE S-TRANSFERASE"/>
    <property type="match status" value="1"/>
</dbReference>
<reference evidence="10 11" key="1">
    <citation type="journal article" date="2022" name="Front. Cell. Infect. Microbiol.">
        <title>The Genomes of Two Strains of Taenia crassiceps the Animal Model for the Study of Human Cysticercosis.</title>
        <authorList>
            <person name="Bobes R.J."/>
            <person name="Estrada K."/>
            <person name="Rios-Valencia D.G."/>
            <person name="Calderon-Gallegos A."/>
            <person name="de la Torre P."/>
            <person name="Carrero J.C."/>
            <person name="Sanchez-Flores A."/>
            <person name="Laclette J.P."/>
        </authorList>
    </citation>
    <scope>NUCLEOTIDE SEQUENCE [LARGE SCALE GENOMIC DNA]</scope>
    <source>
        <strain evidence="10">WFUcys</strain>
    </source>
</reference>
<dbReference type="SUPFAM" id="SSF47616">
    <property type="entry name" value="GST C-terminal domain-like"/>
    <property type="match status" value="1"/>
</dbReference>
<gene>
    <name evidence="10" type="ORF">TcWFU_010380</name>
</gene>
<dbReference type="Pfam" id="PF14497">
    <property type="entry name" value="GST_C_3"/>
    <property type="match status" value="1"/>
</dbReference>
<keyword evidence="11" id="KW-1185">Reference proteome</keyword>
<dbReference type="InterPro" id="IPR036249">
    <property type="entry name" value="Thioredoxin-like_sf"/>
</dbReference>
<dbReference type="Gene3D" id="1.20.1050.10">
    <property type="match status" value="1"/>
</dbReference>
<evidence type="ECO:0000313" key="11">
    <source>
        <dbReference type="Proteomes" id="UP001651158"/>
    </source>
</evidence>
<feature type="domain" description="GST N-terminal" evidence="8">
    <location>
        <begin position="1"/>
        <end position="88"/>
    </location>
</feature>
<dbReference type="PANTHER" id="PTHR11571:SF222">
    <property type="entry name" value="GLUTATHIONE TRANSFERASE"/>
    <property type="match status" value="1"/>
</dbReference>
<dbReference type="InterPro" id="IPR004045">
    <property type="entry name" value="Glutathione_S-Trfase_N"/>
</dbReference>
<evidence type="ECO:0000313" key="10">
    <source>
        <dbReference type="EMBL" id="KAL5105318.1"/>
    </source>
</evidence>
<dbReference type="SUPFAM" id="SSF52833">
    <property type="entry name" value="Thioredoxin-like"/>
    <property type="match status" value="1"/>
</dbReference>
<comment type="function">
    <text evidence="2">Conjugation of reduced glutathione to a wide number of exogenous and endogenous hydrophobic electrophiles.</text>
</comment>